<gene>
    <name evidence="1" type="ORF">BN1180_00135</name>
</gene>
<reference evidence="1 2" key="1">
    <citation type="journal article" date="2014" name="Genome Announc.">
        <title>Genome Sequence of Bacillus simplex Strain P558, Isolated from a Human Fecal Sample.</title>
        <authorList>
            <person name="Croce O."/>
            <person name="Hugon P."/>
            <person name="Lagier J.C."/>
            <person name="Bibi F."/>
            <person name="Robert C."/>
            <person name="Azhar E.I."/>
            <person name="Raoult D."/>
            <person name="Fournier P.E."/>
        </authorList>
    </citation>
    <scope>NUCLEOTIDE SEQUENCE [LARGE SCALE GENOMIC DNA]</scope>
    <source>
        <strain evidence="1 2">P558</strain>
    </source>
</reference>
<organism evidence="1 2">
    <name type="scientific">Peribacillus simplex</name>
    <dbReference type="NCBI Taxonomy" id="1478"/>
    <lineage>
        <taxon>Bacteria</taxon>
        <taxon>Bacillati</taxon>
        <taxon>Bacillota</taxon>
        <taxon>Bacilli</taxon>
        <taxon>Bacillales</taxon>
        <taxon>Bacillaceae</taxon>
        <taxon>Peribacillus</taxon>
    </lineage>
</organism>
<evidence type="ECO:0000313" key="2">
    <source>
        <dbReference type="Proteomes" id="UP000182110"/>
    </source>
</evidence>
<dbReference type="Proteomes" id="UP000182110">
    <property type="component" value="Unassembled WGS sequence"/>
</dbReference>
<dbReference type="EMBL" id="CCXW01000001">
    <property type="protein sequence ID" value="CEG30040.1"/>
    <property type="molecule type" value="Genomic_DNA"/>
</dbReference>
<keyword evidence="2" id="KW-1185">Reference proteome</keyword>
<evidence type="ECO:0000313" key="1">
    <source>
        <dbReference type="EMBL" id="CEG30040.1"/>
    </source>
</evidence>
<comment type="caution">
    <text evidence="1">The sequence shown here is derived from an EMBL/GenBank/DDBJ whole genome shotgun (WGS) entry which is preliminary data.</text>
</comment>
<sequence>MNQYKEQSLLELLDSPTIKALLNIYGLGLKHIGVRLHLTPQAVFYLLKNDKLKDWQRAKVLSLFQEYGMQGLELVLINQMVNRKGGVKP</sequence>
<protein>
    <submittedName>
        <fullName evidence="1">Uncharacterized protein</fullName>
    </submittedName>
</protein>
<dbReference type="RefSeq" id="WP_072272198.1">
    <property type="nucleotide sequence ID" value="NZ_CCXW01000001.1"/>
</dbReference>
<name>A0AAN2TQG7_9BACI</name>
<proteinExistence type="predicted"/>
<accession>A0AAN2TQG7</accession>
<dbReference type="AlphaFoldDB" id="A0AAN2TQG7"/>